<keyword evidence="3" id="KW-1185">Reference proteome</keyword>
<accession>A0ABU6L1N8</accession>
<organism evidence="2 3">
    <name type="scientific">Photobacterium toruni</name>
    <dbReference type="NCBI Taxonomy" id="1935446"/>
    <lineage>
        <taxon>Bacteria</taxon>
        <taxon>Pseudomonadati</taxon>
        <taxon>Pseudomonadota</taxon>
        <taxon>Gammaproteobacteria</taxon>
        <taxon>Vibrionales</taxon>
        <taxon>Vibrionaceae</taxon>
        <taxon>Photobacterium</taxon>
    </lineage>
</organism>
<keyword evidence="1" id="KW-0812">Transmembrane</keyword>
<sequence>MQLIYELIQENPKFYAWIFGILNIFWLGFTYFNKQRHERNLKQLEQDLRYRADRRLKIFDLKASEYGKYVTDLDNFGKKNQIEIPERMQPIFEQYLQNYLAAADAGDKERERQVVGWLSSQVSSLIQEGLKDVLKLKYESNRLKLIATDEMLEIFEKIEILTQESMDCTNEYMTNFTDIIMNQQNEKTEIFQAKAAEIGNKIQIHSKSLLTQMRRELSDI</sequence>
<reference evidence="2 3" key="1">
    <citation type="submission" date="2024-01" db="EMBL/GenBank/DDBJ databases">
        <title>Active colonisers of the gastrointestinal tract of Atlantic salmon farmed in a warm water region.</title>
        <authorList>
            <person name="Bowman J.P."/>
        </authorList>
    </citation>
    <scope>NUCLEOTIDE SEQUENCE [LARGE SCALE GENOMIC DNA]</scope>
    <source>
        <strain evidence="2 3">S3MW1</strain>
    </source>
</reference>
<dbReference type="RefSeq" id="WP_327773837.1">
    <property type="nucleotide sequence ID" value="NZ_JAYXUG010000001.1"/>
</dbReference>
<keyword evidence="1" id="KW-0472">Membrane</keyword>
<feature type="transmembrane region" description="Helical" evidence="1">
    <location>
        <begin position="14"/>
        <end position="32"/>
    </location>
</feature>
<evidence type="ECO:0000313" key="3">
    <source>
        <dbReference type="Proteomes" id="UP001306119"/>
    </source>
</evidence>
<dbReference type="Proteomes" id="UP001306119">
    <property type="component" value="Unassembled WGS sequence"/>
</dbReference>
<keyword evidence="1" id="KW-1133">Transmembrane helix</keyword>
<evidence type="ECO:0000313" key="2">
    <source>
        <dbReference type="EMBL" id="MEC6830391.1"/>
    </source>
</evidence>
<comment type="caution">
    <text evidence="2">The sequence shown here is derived from an EMBL/GenBank/DDBJ whole genome shotgun (WGS) entry which is preliminary data.</text>
</comment>
<dbReference type="EMBL" id="JAYXUG010000001">
    <property type="protein sequence ID" value="MEC6830391.1"/>
    <property type="molecule type" value="Genomic_DNA"/>
</dbReference>
<name>A0ABU6L1N8_9GAMM</name>
<protein>
    <submittedName>
        <fullName evidence="2">Uncharacterized protein</fullName>
    </submittedName>
</protein>
<evidence type="ECO:0000256" key="1">
    <source>
        <dbReference type="SAM" id="Phobius"/>
    </source>
</evidence>
<gene>
    <name evidence="2" type="ORF">VXS06_01270</name>
</gene>
<proteinExistence type="predicted"/>